<dbReference type="RefSeq" id="WP_187561084.1">
    <property type="nucleotide sequence ID" value="NZ_JACGWS010000002.1"/>
</dbReference>
<dbReference type="EMBL" id="JACGWS010000002">
    <property type="protein sequence ID" value="MBC8754047.1"/>
    <property type="molecule type" value="Genomic_DNA"/>
</dbReference>
<dbReference type="Proteomes" id="UP000619238">
    <property type="component" value="Unassembled WGS sequence"/>
</dbReference>
<name>A0ABR7Q651_9FLAO</name>
<evidence type="ECO:0000313" key="2">
    <source>
        <dbReference type="Proteomes" id="UP000619238"/>
    </source>
</evidence>
<sequence>MKKQILSIGKALSKTEQKTINGGAVGPIPIDGLPCEEPQLAPPPEGCFYRRIAPCTYRLICLSITPLS</sequence>
<gene>
    <name evidence="1" type="ORF">H2O64_05150</name>
</gene>
<evidence type="ECO:0008006" key="3">
    <source>
        <dbReference type="Google" id="ProtNLM"/>
    </source>
</evidence>
<comment type="caution">
    <text evidence="1">The sequence shown here is derived from an EMBL/GenBank/DDBJ whole genome shotgun (WGS) entry which is preliminary data.</text>
</comment>
<proteinExistence type="predicted"/>
<keyword evidence="2" id="KW-1185">Reference proteome</keyword>
<organism evidence="1 2">
    <name type="scientific">Kordia aestuariivivens</name>
    <dbReference type="NCBI Taxonomy" id="2759037"/>
    <lineage>
        <taxon>Bacteria</taxon>
        <taxon>Pseudomonadati</taxon>
        <taxon>Bacteroidota</taxon>
        <taxon>Flavobacteriia</taxon>
        <taxon>Flavobacteriales</taxon>
        <taxon>Flavobacteriaceae</taxon>
        <taxon>Kordia</taxon>
    </lineage>
</organism>
<evidence type="ECO:0000313" key="1">
    <source>
        <dbReference type="EMBL" id="MBC8754047.1"/>
    </source>
</evidence>
<reference evidence="1 2" key="1">
    <citation type="submission" date="2020-07" db="EMBL/GenBank/DDBJ databases">
        <title>Description of Kordia aestuariivivens sp. nov., isolated from a tidal flat.</title>
        <authorList>
            <person name="Park S."/>
            <person name="Yoon J.-H."/>
        </authorList>
    </citation>
    <scope>NUCLEOTIDE SEQUENCE [LARGE SCALE GENOMIC DNA]</scope>
    <source>
        <strain evidence="1 2">YSTF-M3</strain>
    </source>
</reference>
<protein>
    <recommendedName>
        <fullName evidence="3">Bacteriocin</fullName>
    </recommendedName>
</protein>
<accession>A0ABR7Q651</accession>